<dbReference type="InterPro" id="IPR036388">
    <property type="entry name" value="WH-like_DNA-bd_sf"/>
</dbReference>
<dbReference type="CDD" id="cd00038">
    <property type="entry name" value="CAP_ED"/>
    <property type="match status" value="1"/>
</dbReference>
<dbReference type="InterPro" id="IPR050397">
    <property type="entry name" value="Env_Response_Regulators"/>
</dbReference>
<accession>A0A2T1HVD4</accession>
<keyword evidence="7" id="KW-1185">Reference proteome</keyword>
<dbReference type="GO" id="GO:0005829">
    <property type="term" value="C:cytosol"/>
    <property type="evidence" value="ECO:0007669"/>
    <property type="project" value="TreeGrafter"/>
</dbReference>
<dbReference type="PRINTS" id="PR00034">
    <property type="entry name" value="HTHCRP"/>
</dbReference>
<dbReference type="PANTHER" id="PTHR24567">
    <property type="entry name" value="CRP FAMILY TRANSCRIPTIONAL REGULATORY PROTEIN"/>
    <property type="match status" value="1"/>
</dbReference>
<proteinExistence type="predicted"/>
<sequence length="227" mass="24235">MAGSLDRRARKAPIECPVRRLGICGAAADPCGRLRGARKKHGPDETLVEEGESVATIQVVVSGCVRAFKMLPDGRRQIVGFLGPGDLIGHLSDRQIAGCEAVDAVEVCAFPKIRLENACSEERAVLAELDNMLAAQAHRAQELAANLGRKNALGRVAWFLLDRAGRSARRSEIPLPMSRMDIADFLGLRIETISRAFSALKKSAAIATGPSSFSVRDHGELARAAGG</sequence>
<dbReference type="SMART" id="SM00419">
    <property type="entry name" value="HTH_CRP"/>
    <property type="match status" value="1"/>
</dbReference>
<dbReference type="EMBL" id="PVZS01000007">
    <property type="protein sequence ID" value="PSC05607.1"/>
    <property type="molecule type" value="Genomic_DNA"/>
</dbReference>
<feature type="domain" description="Cyclic nucleotide-binding" evidence="4">
    <location>
        <begin position="43"/>
        <end position="92"/>
    </location>
</feature>
<evidence type="ECO:0000256" key="3">
    <source>
        <dbReference type="ARBA" id="ARBA00023163"/>
    </source>
</evidence>
<evidence type="ECO:0000256" key="2">
    <source>
        <dbReference type="ARBA" id="ARBA00023125"/>
    </source>
</evidence>
<dbReference type="SMART" id="SM00100">
    <property type="entry name" value="cNMP"/>
    <property type="match status" value="1"/>
</dbReference>
<dbReference type="GO" id="GO:0003700">
    <property type="term" value="F:DNA-binding transcription factor activity"/>
    <property type="evidence" value="ECO:0007669"/>
    <property type="project" value="TreeGrafter"/>
</dbReference>
<dbReference type="PANTHER" id="PTHR24567:SF75">
    <property type="entry name" value="FUMARATE AND NITRATE REDUCTION REGULATORY PROTEIN"/>
    <property type="match status" value="1"/>
</dbReference>
<organism evidence="6 7">
    <name type="scientific">Alsobacter soli</name>
    <dbReference type="NCBI Taxonomy" id="2109933"/>
    <lineage>
        <taxon>Bacteria</taxon>
        <taxon>Pseudomonadati</taxon>
        <taxon>Pseudomonadota</taxon>
        <taxon>Alphaproteobacteria</taxon>
        <taxon>Hyphomicrobiales</taxon>
        <taxon>Alsobacteraceae</taxon>
        <taxon>Alsobacter</taxon>
    </lineage>
</organism>
<dbReference type="InterPro" id="IPR000595">
    <property type="entry name" value="cNMP-bd_dom"/>
</dbReference>
<dbReference type="Pfam" id="PF00027">
    <property type="entry name" value="cNMP_binding"/>
    <property type="match status" value="1"/>
</dbReference>
<reference evidence="7" key="1">
    <citation type="submission" date="2018-03" db="EMBL/GenBank/DDBJ databases">
        <authorList>
            <person name="Sun L."/>
            <person name="Liu H."/>
            <person name="Chen W."/>
            <person name="Huang K."/>
            <person name="Liu W."/>
            <person name="Gao X."/>
        </authorList>
    </citation>
    <scope>NUCLEOTIDE SEQUENCE [LARGE SCALE GENOMIC DNA]</scope>
    <source>
        <strain evidence="7">SH9</strain>
    </source>
</reference>
<evidence type="ECO:0000313" key="6">
    <source>
        <dbReference type="EMBL" id="PSC05607.1"/>
    </source>
</evidence>
<gene>
    <name evidence="6" type="ORF">SLNSH_08505</name>
</gene>
<evidence type="ECO:0000256" key="1">
    <source>
        <dbReference type="ARBA" id="ARBA00023015"/>
    </source>
</evidence>
<evidence type="ECO:0000259" key="5">
    <source>
        <dbReference type="PROSITE" id="PS51063"/>
    </source>
</evidence>
<protein>
    <submittedName>
        <fullName evidence="6">Transcriptional regulator</fullName>
    </submittedName>
</protein>
<dbReference type="Pfam" id="PF13545">
    <property type="entry name" value="HTH_Crp_2"/>
    <property type="match status" value="1"/>
</dbReference>
<dbReference type="RefSeq" id="WP_106336242.1">
    <property type="nucleotide sequence ID" value="NZ_PVZS01000007.1"/>
</dbReference>
<dbReference type="Proteomes" id="UP000239772">
    <property type="component" value="Unassembled WGS sequence"/>
</dbReference>
<keyword evidence="3" id="KW-0804">Transcription</keyword>
<name>A0A2T1HVD4_9HYPH</name>
<evidence type="ECO:0000313" key="7">
    <source>
        <dbReference type="Proteomes" id="UP000239772"/>
    </source>
</evidence>
<dbReference type="Gene3D" id="1.10.10.10">
    <property type="entry name" value="Winged helix-like DNA-binding domain superfamily/Winged helix DNA-binding domain"/>
    <property type="match status" value="1"/>
</dbReference>
<keyword evidence="1" id="KW-0805">Transcription regulation</keyword>
<keyword evidence="2" id="KW-0238">DNA-binding</keyword>
<dbReference type="PROSITE" id="PS51063">
    <property type="entry name" value="HTH_CRP_2"/>
    <property type="match status" value="1"/>
</dbReference>
<dbReference type="CDD" id="cd00092">
    <property type="entry name" value="HTH_CRP"/>
    <property type="match status" value="1"/>
</dbReference>
<dbReference type="InterPro" id="IPR036390">
    <property type="entry name" value="WH_DNA-bd_sf"/>
</dbReference>
<dbReference type="AlphaFoldDB" id="A0A2T1HVD4"/>
<dbReference type="SUPFAM" id="SSF46785">
    <property type="entry name" value="Winged helix' DNA-binding domain"/>
    <property type="match status" value="1"/>
</dbReference>
<dbReference type="Gene3D" id="2.60.120.10">
    <property type="entry name" value="Jelly Rolls"/>
    <property type="match status" value="1"/>
</dbReference>
<dbReference type="InterPro" id="IPR012318">
    <property type="entry name" value="HTH_CRP"/>
</dbReference>
<dbReference type="PROSITE" id="PS50042">
    <property type="entry name" value="CNMP_BINDING_3"/>
    <property type="match status" value="1"/>
</dbReference>
<dbReference type="SUPFAM" id="SSF51206">
    <property type="entry name" value="cAMP-binding domain-like"/>
    <property type="match status" value="1"/>
</dbReference>
<comment type="caution">
    <text evidence="6">The sequence shown here is derived from an EMBL/GenBank/DDBJ whole genome shotgun (WGS) entry which is preliminary data.</text>
</comment>
<dbReference type="InterPro" id="IPR018490">
    <property type="entry name" value="cNMP-bd_dom_sf"/>
</dbReference>
<evidence type="ECO:0000259" key="4">
    <source>
        <dbReference type="PROSITE" id="PS50042"/>
    </source>
</evidence>
<dbReference type="GO" id="GO:0003677">
    <property type="term" value="F:DNA binding"/>
    <property type="evidence" value="ECO:0007669"/>
    <property type="project" value="UniProtKB-KW"/>
</dbReference>
<dbReference type="InterPro" id="IPR014710">
    <property type="entry name" value="RmlC-like_jellyroll"/>
</dbReference>
<feature type="domain" description="HTH crp-type" evidence="5">
    <location>
        <begin position="150"/>
        <end position="219"/>
    </location>
</feature>